<gene>
    <name evidence="2" type="ORF">SISNIDRAFT_298345</name>
</gene>
<keyword evidence="3" id="KW-1185">Reference proteome</keyword>
<accession>A0A164NI37</accession>
<proteinExistence type="predicted"/>
<dbReference type="AlphaFoldDB" id="A0A164NI37"/>
<reference evidence="2 3" key="1">
    <citation type="journal article" date="2016" name="Mol. Biol. Evol.">
        <title>Comparative Genomics of Early-Diverging Mushroom-Forming Fungi Provides Insights into the Origins of Lignocellulose Decay Capabilities.</title>
        <authorList>
            <person name="Nagy L.G."/>
            <person name="Riley R."/>
            <person name="Tritt A."/>
            <person name="Adam C."/>
            <person name="Daum C."/>
            <person name="Floudas D."/>
            <person name="Sun H."/>
            <person name="Yadav J.S."/>
            <person name="Pangilinan J."/>
            <person name="Larsson K.H."/>
            <person name="Matsuura K."/>
            <person name="Barry K."/>
            <person name="Labutti K."/>
            <person name="Kuo R."/>
            <person name="Ohm R.A."/>
            <person name="Bhattacharya S.S."/>
            <person name="Shirouzu T."/>
            <person name="Yoshinaga Y."/>
            <person name="Martin F.M."/>
            <person name="Grigoriev I.V."/>
            <person name="Hibbett D.S."/>
        </authorList>
    </citation>
    <scope>NUCLEOTIDE SEQUENCE [LARGE SCALE GENOMIC DNA]</scope>
    <source>
        <strain evidence="2 3">HHB9708</strain>
    </source>
</reference>
<organism evidence="2 3">
    <name type="scientific">Sistotremastrum niveocremeum HHB9708</name>
    <dbReference type="NCBI Taxonomy" id="1314777"/>
    <lineage>
        <taxon>Eukaryota</taxon>
        <taxon>Fungi</taxon>
        <taxon>Dikarya</taxon>
        <taxon>Basidiomycota</taxon>
        <taxon>Agaricomycotina</taxon>
        <taxon>Agaricomycetes</taxon>
        <taxon>Sistotremastrales</taxon>
        <taxon>Sistotremastraceae</taxon>
        <taxon>Sertulicium</taxon>
        <taxon>Sertulicium niveocremeum</taxon>
    </lineage>
</organism>
<evidence type="ECO:0000313" key="3">
    <source>
        <dbReference type="Proteomes" id="UP000076722"/>
    </source>
</evidence>
<evidence type="ECO:0000313" key="2">
    <source>
        <dbReference type="EMBL" id="KZS87725.1"/>
    </source>
</evidence>
<name>A0A164NI37_9AGAM</name>
<dbReference type="EMBL" id="KV419445">
    <property type="protein sequence ID" value="KZS87725.1"/>
    <property type="molecule type" value="Genomic_DNA"/>
</dbReference>
<protein>
    <submittedName>
        <fullName evidence="2">Uncharacterized protein</fullName>
    </submittedName>
</protein>
<dbReference type="Proteomes" id="UP000076722">
    <property type="component" value="Unassembled WGS sequence"/>
</dbReference>
<evidence type="ECO:0000256" key="1">
    <source>
        <dbReference type="SAM" id="Phobius"/>
    </source>
</evidence>
<sequence>MIDAKTVENKERVVILLATAGALRINHLRQQRGVSEQLHFLDFGNCFIVTVSNALLPIPPLSSFSKVAVCPSCPTSLHDAFATLTIGLVLLFAVRSEMRRRGKQKGLGVR</sequence>
<feature type="transmembrane region" description="Helical" evidence="1">
    <location>
        <begin position="76"/>
        <end position="94"/>
    </location>
</feature>
<keyword evidence="1" id="KW-0812">Transmembrane</keyword>
<keyword evidence="1" id="KW-1133">Transmembrane helix</keyword>
<feature type="transmembrane region" description="Helical" evidence="1">
    <location>
        <begin position="38"/>
        <end position="56"/>
    </location>
</feature>
<keyword evidence="1" id="KW-0472">Membrane</keyword>